<dbReference type="EMBL" id="JAPDRQ010000153">
    <property type="protein sequence ID" value="KAJ9653462.1"/>
    <property type="molecule type" value="Genomic_DNA"/>
</dbReference>
<keyword evidence="2" id="KW-1185">Reference proteome</keyword>
<dbReference type="EC" id="2.1.1.322" evidence="1"/>
<reference evidence="1" key="1">
    <citation type="submission" date="2022-10" db="EMBL/GenBank/DDBJ databases">
        <title>Culturing micro-colonial fungi from biological soil crusts in the Mojave desert and describing Neophaeococcomyces mojavensis, and introducing the new genera and species Taxawa tesnikishii.</title>
        <authorList>
            <person name="Kurbessoian T."/>
            <person name="Stajich J.E."/>
        </authorList>
    </citation>
    <scope>NUCLEOTIDE SEQUENCE</scope>
    <source>
        <strain evidence="1">JES_112</strain>
    </source>
</reference>
<gene>
    <name evidence="1" type="primary">RMT2_1</name>
    <name evidence="1" type="ORF">H2198_007358</name>
</gene>
<evidence type="ECO:0000313" key="2">
    <source>
        <dbReference type="Proteomes" id="UP001172386"/>
    </source>
</evidence>
<protein>
    <submittedName>
        <fullName evidence="1">Arginine N-methyltransferase 2</fullName>
        <ecNumber evidence="1">2.1.1.322</ecNumber>
    </submittedName>
</protein>
<evidence type="ECO:0000313" key="1">
    <source>
        <dbReference type="EMBL" id="KAJ9653462.1"/>
    </source>
</evidence>
<proteinExistence type="predicted"/>
<comment type="caution">
    <text evidence="1">The sequence shown here is derived from an EMBL/GenBank/DDBJ whole genome shotgun (WGS) entry which is preliminary data.</text>
</comment>
<name>A0ACC3A0P0_9EURO</name>
<organism evidence="1 2">
    <name type="scientific">Neophaeococcomyces mojaviensis</name>
    <dbReference type="NCBI Taxonomy" id="3383035"/>
    <lineage>
        <taxon>Eukaryota</taxon>
        <taxon>Fungi</taxon>
        <taxon>Dikarya</taxon>
        <taxon>Ascomycota</taxon>
        <taxon>Pezizomycotina</taxon>
        <taxon>Eurotiomycetes</taxon>
        <taxon>Chaetothyriomycetidae</taxon>
        <taxon>Chaetothyriales</taxon>
        <taxon>Chaetothyriales incertae sedis</taxon>
        <taxon>Neophaeococcomyces</taxon>
    </lineage>
</organism>
<dbReference type="Proteomes" id="UP001172386">
    <property type="component" value="Unassembled WGS sequence"/>
</dbReference>
<keyword evidence="1" id="KW-0489">Methyltransferase</keyword>
<accession>A0ACC3A0P0</accession>
<keyword evidence="1" id="KW-0808">Transferase</keyword>
<sequence>MPSTDEAQEEAHIEELLLVASLHENERLEKLLEEYKFTDYNAVDVQNAQGMSPLHAAIASCEKKQLNGESGSGSVSTESAACDTVRLLLESGAIWNQLNKNGETPGCVAYRLGLYDLYELMVDAGVRAEIILNRLDGYERLEDEEVEEGEPEENHRNDTQNTTAEGVDDDEVPTLIESATSMTADTSIGTYQDVNNADYLASDLVLTRDKLLDEQQNGVMMAWESGIMKRSADLLLTKPEMRILNIGAGMLIFDSFVQAHERKPAIHHIVEAHSDILTNMEAQGWNTKAGVTIHSGRWQEILPQLITENQTFDAIYYDTFAETYSDFREFFTEYVIGLLEPGGQWSFFNGMGADRQISYDVYQKVAEIDLLEAGFDVEWHDIDIPELETEWEGVKRKYWNVKQYRLPVCKFMD</sequence>